<evidence type="ECO:0000256" key="2">
    <source>
        <dbReference type="ARBA" id="ARBA00009696"/>
    </source>
</evidence>
<evidence type="ECO:0000256" key="12">
    <source>
        <dbReference type="ARBA" id="ARBA00023288"/>
    </source>
</evidence>
<dbReference type="OrthoDB" id="5296388at2"/>
<keyword evidence="7" id="KW-0653">Protein transport</keyword>
<reference evidence="13 14" key="1">
    <citation type="submission" date="2019-03" db="EMBL/GenBank/DDBJ databases">
        <title>Ramlibacter rhizophilus CCTCC AB2015357, whole genome shotgun sequence.</title>
        <authorList>
            <person name="Zhang X."/>
            <person name="Feng G."/>
            <person name="Zhu H."/>
        </authorList>
    </citation>
    <scope>NUCLEOTIDE SEQUENCE [LARGE SCALE GENOMIC DNA]</scope>
    <source>
        <strain evidence="13 14">CCTCC AB2015357</strain>
    </source>
</reference>
<dbReference type="GO" id="GO:0009279">
    <property type="term" value="C:cell outer membrane"/>
    <property type="evidence" value="ECO:0007669"/>
    <property type="project" value="UniProtKB-SubCell"/>
</dbReference>
<evidence type="ECO:0000256" key="9">
    <source>
        <dbReference type="ARBA" id="ARBA00023139"/>
    </source>
</evidence>
<evidence type="ECO:0000256" key="10">
    <source>
        <dbReference type="ARBA" id="ARBA00023186"/>
    </source>
</evidence>
<gene>
    <name evidence="13" type="ORF">EZ242_07055</name>
</gene>
<dbReference type="InterPro" id="IPR029046">
    <property type="entry name" value="LolA/LolB/LppX"/>
</dbReference>
<dbReference type="AlphaFoldDB" id="A0A4Z0BTV3"/>
<evidence type="ECO:0000256" key="6">
    <source>
        <dbReference type="ARBA" id="ARBA00022729"/>
    </source>
</evidence>
<dbReference type="EMBL" id="SMLL01000003">
    <property type="protein sequence ID" value="TFZ01678.1"/>
    <property type="molecule type" value="Genomic_DNA"/>
</dbReference>
<evidence type="ECO:0000256" key="4">
    <source>
        <dbReference type="ARBA" id="ARBA00016202"/>
    </source>
</evidence>
<dbReference type="GO" id="GO:0015031">
    <property type="term" value="P:protein transport"/>
    <property type="evidence" value="ECO:0007669"/>
    <property type="project" value="UniProtKB-KW"/>
</dbReference>
<name>A0A4Z0BTV3_9BURK</name>
<accession>A0A4Z0BTV3</accession>
<comment type="subcellular location">
    <subcellularLocation>
        <location evidence="1">Cell outer membrane</location>
        <topology evidence="1">Lipid-anchor</topology>
    </subcellularLocation>
</comment>
<evidence type="ECO:0000256" key="7">
    <source>
        <dbReference type="ARBA" id="ARBA00022927"/>
    </source>
</evidence>
<comment type="caution">
    <text evidence="13">The sequence shown here is derived from an EMBL/GenBank/DDBJ whole genome shotgun (WGS) entry which is preliminary data.</text>
</comment>
<organism evidence="13 14">
    <name type="scientific">Ramlibacter rhizophilus</name>
    <dbReference type="NCBI Taxonomy" id="1781167"/>
    <lineage>
        <taxon>Bacteria</taxon>
        <taxon>Pseudomonadati</taxon>
        <taxon>Pseudomonadota</taxon>
        <taxon>Betaproteobacteria</taxon>
        <taxon>Burkholderiales</taxon>
        <taxon>Comamonadaceae</taxon>
        <taxon>Ramlibacter</taxon>
    </lineage>
</organism>
<protein>
    <recommendedName>
        <fullName evidence="4">Outer-membrane lipoprotein LolB</fullName>
    </recommendedName>
</protein>
<dbReference type="CDD" id="cd16326">
    <property type="entry name" value="LolB"/>
    <property type="match status" value="1"/>
</dbReference>
<dbReference type="Gene3D" id="2.50.20.10">
    <property type="entry name" value="Lipoprotein localisation LolA/LolB/LppX"/>
    <property type="match status" value="1"/>
</dbReference>
<dbReference type="SUPFAM" id="SSF89392">
    <property type="entry name" value="Prokaryotic lipoproteins and lipoprotein localization factors"/>
    <property type="match status" value="1"/>
</dbReference>
<evidence type="ECO:0000256" key="5">
    <source>
        <dbReference type="ARBA" id="ARBA00022448"/>
    </source>
</evidence>
<keyword evidence="8" id="KW-0472">Membrane</keyword>
<evidence type="ECO:0000313" key="14">
    <source>
        <dbReference type="Proteomes" id="UP000297564"/>
    </source>
</evidence>
<evidence type="ECO:0000313" key="13">
    <source>
        <dbReference type="EMBL" id="TFZ01678.1"/>
    </source>
</evidence>
<dbReference type="PROSITE" id="PS51257">
    <property type="entry name" value="PROKAR_LIPOPROTEIN"/>
    <property type="match status" value="1"/>
</dbReference>
<dbReference type="Pfam" id="PF03550">
    <property type="entry name" value="LolB"/>
    <property type="match status" value="1"/>
</dbReference>
<evidence type="ECO:0000256" key="11">
    <source>
        <dbReference type="ARBA" id="ARBA00023237"/>
    </source>
</evidence>
<evidence type="ECO:0000256" key="1">
    <source>
        <dbReference type="ARBA" id="ARBA00004459"/>
    </source>
</evidence>
<keyword evidence="11" id="KW-0998">Cell outer membrane</keyword>
<comment type="similarity">
    <text evidence="2">Belongs to the LolB family.</text>
</comment>
<keyword evidence="6" id="KW-0732">Signal</keyword>
<sequence length="165" mass="17710">MRLGLWLLLACLFTVLAGCASRLRAPSAEAAELPRWSGRLAVRVDSEPRQSVSAGFELRGSPERGELALFTPVGSTAAVLSWAPGLAVLRESGGEPRGFPSLEALITHALGTQVPVETLFDWLRGRPGQAEGWQADLSRHAEGRLVARRDSPAPPAELRIVLETP</sequence>
<evidence type="ECO:0000256" key="8">
    <source>
        <dbReference type="ARBA" id="ARBA00023136"/>
    </source>
</evidence>
<dbReference type="Proteomes" id="UP000297564">
    <property type="component" value="Unassembled WGS sequence"/>
</dbReference>
<keyword evidence="14" id="KW-1185">Reference proteome</keyword>
<keyword evidence="5" id="KW-0813">Transport</keyword>
<comment type="subunit">
    <text evidence="3">Monomer.</text>
</comment>
<dbReference type="InterPro" id="IPR004565">
    <property type="entry name" value="OM_lipoprot_LolB"/>
</dbReference>
<keyword evidence="12 13" id="KW-0449">Lipoprotein</keyword>
<proteinExistence type="inferred from homology"/>
<keyword evidence="10" id="KW-0143">Chaperone</keyword>
<keyword evidence="9" id="KW-0564">Palmitate</keyword>
<evidence type="ECO:0000256" key="3">
    <source>
        <dbReference type="ARBA" id="ARBA00011245"/>
    </source>
</evidence>